<name>A0A840DW73_9HYPH</name>
<proteinExistence type="predicted"/>
<evidence type="ECO:0000313" key="1">
    <source>
        <dbReference type="EMBL" id="MBB4075913.1"/>
    </source>
</evidence>
<dbReference type="EMBL" id="JACIFE010000001">
    <property type="protein sequence ID" value="MBB4075913.1"/>
    <property type="molecule type" value="Genomic_DNA"/>
</dbReference>
<protein>
    <submittedName>
        <fullName evidence="1">Uncharacterized protein</fullName>
    </submittedName>
</protein>
<gene>
    <name evidence="1" type="ORF">GGR08_000194</name>
</gene>
<keyword evidence="2" id="KW-1185">Reference proteome</keyword>
<accession>A0A840DW73</accession>
<reference evidence="1 2" key="1">
    <citation type="submission" date="2020-08" db="EMBL/GenBank/DDBJ databases">
        <title>Genomic Encyclopedia of Type Strains, Phase IV (KMG-IV): sequencing the most valuable type-strain genomes for metagenomic binning, comparative biology and taxonomic classification.</title>
        <authorList>
            <person name="Goeker M."/>
        </authorList>
    </citation>
    <scope>NUCLEOTIDE SEQUENCE [LARGE SCALE GENOMIC DNA]</scope>
    <source>
        <strain evidence="1 2">DSM 100694</strain>
    </source>
</reference>
<sequence length="37" mass="4467">MRFSFIFKDLSPNPIDVRGIFFVRLNEAFKMQKHHSI</sequence>
<comment type="caution">
    <text evidence="1">The sequence shown here is derived from an EMBL/GenBank/DDBJ whole genome shotgun (WGS) entry which is preliminary data.</text>
</comment>
<dbReference type="AlphaFoldDB" id="A0A840DW73"/>
<organism evidence="1 2">
    <name type="scientific">Bartonella fuyuanensis</name>
    <dbReference type="NCBI Taxonomy" id="1460968"/>
    <lineage>
        <taxon>Bacteria</taxon>
        <taxon>Pseudomonadati</taxon>
        <taxon>Pseudomonadota</taxon>
        <taxon>Alphaproteobacteria</taxon>
        <taxon>Hyphomicrobiales</taxon>
        <taxon>Bartonellaceae</taxon>
        <taxon>Bartonella</taxon>
    </lineage>
</organism>
<dbReference type="Proteomes" id="UP000585970">
    <property type="component" value="Unassembled WGS sequence"/>
</dbReference>
<evidence type="ECO:0000313" key="2">
    <source>
        <dbReference type="Proteomes" id="UP000585970"/>
    </source>
</evidence>